<evidence type="ECO:0000256" key="4">
    <source>
        <dbReference type="SAM" id="MobiDB-lite"/>
    </source>
</evidence>
<dbReference type="InterPro" id="IPR021622">
    <property type="entry name" value="Afadin/alpha-actinin-bd"/>
</dbReference>
<dbReference type="EMBL" id="JAEUBE010000295">
    <property type="protein sequence ID" value="KAH3665819.1"/>
    <property type="molecule type" value="Genomic_DNA"/>
</dbReference>
<keyword evidence="2 3" id="KW-0175">Coiled coil</keyword>
<reference evidence="5" key="1">
    <citation type="journal article" date="2021" name="Open Biol.">
        <title>Shared evolutionary footprints suggest mitochondrial oxidative damage underlies multiple complex I losses in fungi.</title>
        <authorList>
            <person name="Schikora-Tamarit M.A."/>
            <person name="Marcet-Houben M."/>
            <person name="Nosek J."/>
            <person name="Gabaldon T."/>
        </authorList>
    </citation>
    <scope>NUCLEOTIDE SEQUENCE</scope>
    <source>
        <strain evidence="5">CBS6075</strain>
    </source>
</reference>
<feature type="region of interest" description="Disordered" evidence="4">
    <location>
        <begin position="391"/>
        <end position="410"/>
    </location>
</feature>
<dbReference type="GeneID" id="70235972"/>
<evidence type="ECO:0000256" key="3">
    <source>
        <dbReference type="SAM" id="Coils"/>
    </source>
</evidence>
<proteinExistence type="inferred from homology"/>
<comment type="caution">
    <text evidence="5">The sequence shown here is derived from an EMBL/GenBank/DDBJ whole genome shotgun (WGS) entry which is preliminary data.</text>
</comment>
<feature type="coiled-coil region" evidence="3">
    <location>
        <begin position="111"/>
        <end position="212"/>
    </location>
</feature>
<reference evidence="5" key="2">
    <citation type="submission" date="2021-01" db="EMBL/GenBank/DDBJ databases">
        <authorList>
            <person name="Schikora-Tamarit M.A."/>
        </authorList>
    </citation>
    <scope>NUCLEOTIDE SEQUENCE</scope>
    <source>
        <strain evidence="5">CBS6075</strain>
    </source>
</reference>
<feature type="coiled-coil region" evidence="3">
    <location>
        <begin position="318"/>
        <end position="359"/>
    </location>
</feature>
<dbReference type="Proteomes" id="UP000769157">
    <property type="component" value="Unassembled WGS sequence"/>
</dbReference>
<organism evidence="5 6">
    <name type="scientific">Ogataea philodendri</name>
    <dbReference type="NCBI Taxonomy" id="1378263"/>
    <lineage>
        <taxon>Eukaryota</taxon>
        <taxon>Fungi</taxon>
        <taxon>Dikarya</taxon>
        <taxon>Ascomycota</taxon>
        <taxon>Saccharomycotina</taxon>
        <taxon>Pichiomycetes</taxon>
        <taxon>Pichiales</taxon>
        <taxon>Pichiaceae</taxon>
        <taxon>Ogataea</taxon>
    </lineage>
</organism>
<dbReference type="OrthoDB" id="312015at2759"/>
<evidence type="ECO:0000313" key="6">
    <source>
        <dbReference type="Proteomes" id="UP000769157"/>
    </source>
</evidence>
<dbReference type="Pfam" id="PF11559">
    <property type="entry name" value="ADIP"/>
    <property type="match status" value="1"/>
</dbReference>
<sequence>MEAIFEKSQLENQQTPAEPDEVHNLAAQSVELMSIKNAAQYVNEKLSAKGYFSNKPNKLRKLLLLSLDSDQLFKENMENLEINDKIYENDKNTMNIIYSLLNSTEISKQFKETALKKMADKDSEIRQLREEVARLNDKLEEKEKHVQSLNLEIIKFDLHSNHYKTMLNNVNAKYKEQERTFKLYTEEVKRELRRNEIEVDRLENRLSSVSKRKFTDSHEADTEPKRQKFDNDRFLSLLEDNSHLKHELNKVVAVLLRLQKFLKSFGQLNGSNKVPSTFIPSDQELLAIDYHDFDLKKYDVILFDLLKAFNGEAIEDTFKFKKNAQNDKEQEIENLRKRLTEMEQNYERVLGTMEQWKTRNRRKAVVDPLVQGTDLVTGDSLGYLQELDQEKQRKPRRLEKTPHGQVEDERRSIVSRTHVFSEEKTRLLELVWNVKFVKVPFCQTVIQEDGDFQANTEREKQLVVSDTNVVVDPRTKCLESNLRRSISSLMVCWILSPLVSAGMYPGSINIALKKDANTQPATKKKSRFDNGAFEKVLGIIVKSQVTTHQNAVAENTPAKYGDRCNAVGLLSKLGSNRYCRTKVWTKKITASEKTFTTR</sequence>
<protein>
    <submittedName>
        <fullName evidence="5">Uncharacterized protein</fullName>
    </submittedName>
</protein>
<gene>
    <name evidence="5" type="ORF">OGAPHI_004007</name>
</gene>
<keyword evidence="6" id="KW-1185">Reference proteome</keyword>
<accession>A0A9P8P712</accession>
<dbReference type="AlphaFoldDB" id="A0A9P8P712"/>
<dbReference type="RefSeq" id="XP_046061023.1">
    <property type="nucleotide sequence ID" value="XM_046205039.1"/>
</dbReference>
<name>A0A9P8P712_9ASCO</name>
<comment type="similarity">
    <text evidence="1">Belongs to the ADIP family.</text>
</comment>
<evidence type="ECO:0000256" key="2">
    <source>
        <dbReference type="ARBA" id="ARBA00023054"/>
    </source>
</evidence>
<evidence type="ECO:0000256" key="1">
    <source>
        <dbReference type="ARBA" id="ARBA00009291"/>
    </source>
</evidence>
<evidence type="ECO:0000313" key="5">
    <source>
        <dbReference type="EMBL" id="KAH3665819.1"/>
    </source>
</evidence>